<protein>
    <submittedName>
        <fullName evidence="1">Uncharacterized protein</fullName>
    </submittedName>
</protein>
<evidence type="ECO:0000313" key="2">
    <source>
        <dbReference type="Proteomes" id="UP000000779"/>
    </source>
</evidence>
<dbReference type="KEGG" id="lwe:lwe1251"/>
<organism evidence="1 2">
    <name type="scientific">Listeria welshimeri serovar 6b (strain ATCC 35897 / DSM 20650 / CCUG 15529 / CIP 8149 / NCTC 11857 / SLCC 5334 / V8)</name>
    <dbReference type="NCBI Taxonomy" id="386043"/>
    <lineage>
        <taxon>Bacteria</taxon>
        <taxon>Bacillati</taxon>
        <taxon>Bacillota</taxon>
        <taxon>Bacilli</taxon>
        <taxon>Bacillales</taxon>
        <taxon>Listeriaceae</taxon>
        <taxon>Listeria</taxon>
    </lineage>
</organism>
<gene>
    <name evidence="1" type="ordered locus">lwe1251</name>
</gene>
<reference evidence="1 2" key="1">
    <citation type="journal article" date="2006" name="J. Bacteriol.">
        <title>Whole-genome sequence of Listeria welshimeri reveals common steps in genome reduction with Listeria innocua as compared to Listeria monocytogenes.</title>
        <authorList>
            <person name="Hain T."/>
            <person name="Steinweg C."/>
            <person name="Kuenne C.T."/>
            <person name="Billion A."/>
            <person name="Ghai R."/>
            <person name="Chatterjee S.S."/>
            <person name="Domann E."/>
            <person name="Kaerst U."/>
            <person name="Goesmann A."/>
            <person name="Bekel T."/>
            <person name="Bartels D."/>
            <person name="Kaiser O."/>
            <person name="Meyer F."/>
            <person name="Puehler A."/>
            <person name="Weisshaar B."/>
            <person name="Wehland J."/>
            <person name="Liang C."/>
            <person name="Dandekar T."/>
            <person name="Lampidis R."/>
            <person name="Kreft J."/>
            <person name="Goebel W."/>
            <person name="Chakraborty T."/>
        </authorList>
    </citation>
    <scope>NUCLEOTIDE SEQUENCE [LARGE SCALE GENOMIC DNA]</scope>
    <source>
        <strain evidence="2">ATCC 35897 / DSM 20650 / CIP 8149 / NCTC 11857 / SLCC 5334 / V8</strain>
    </source>
</reference>
<name>A0AI37_LISW6</name>
<dbReference type="HOGENOM" id="CLU_3390125_0_0_9"/>
<dbReference type="EMBL" id="AM263198">
    <property type="protein sequence ID" value="CAK20669.1"/>
    <property type="molecule type" value="Genomic_DNA"/>
</dbReference>
<dbReference type="AlphaFoldDB" id="A0AI37"/>
<evidence type="ECO:0000313" key="1">
    <source>
        <dbReference type="EMBL" id="CAK20669.1"/>
    </source>
</evidence>
<sequence>MYFRKMKGIIGFIKNKYLKIVATFDMNDMEKV</sequence>
<dbReference type="Proteomes" id="UP000000779">
    <property type="component" value="Chromosome"/>
</dbReference>
<accession>A0AI37</accession>
<proteinExistence type="predicted"/>